<dbReference type="Proteomes" id="UP000823860">
    <property type="component" value="Unassembled WGS sequence"/>
</dbReference>
<dbReference type="PANTHER" id="PTHR43280">
    <property type="entry name" value="ARAC-FAMILY TRANSCRIPTIONAL REGULATOR"/>
    <property type="match status" value="1"/>
</dbReference>
<dbReference type="InterPro" id="IPR018490">
    <property type="entry name" value="cNMP-bd_dom_sf"/>
</dbReference>
<dbReference type="PANTHER" id="PTHR43280:SF10">
    <property type="entry name" value="REGULATORY PROTEIN POCR"/>
    <property type="match status" value="1"/>
</dbReference>
<dbReference type="GO" id="GO:0043565">
    <property type="term" value="F:sequence-specific DNA binding"/>
    <property type="evidence" value="ECO:0007669"/>
    <property type="project" value="InterPro"/>
</dbReference>
<dbReference type="AlphaFoldDB" id="A0A9D2HPY4"/>
<dbReference type="SUPFAM" id="SSF51206">
    <property type="entry name" value="cAMP-binding domain-like"/>
    <property type="match status" value="1"/>
</dbReference>
<reference evidence="3" key="2">
    <citation type="submission" date="2021-04" db="EMBL/GenBank/DDBJ databases">
        <authorList>
            <person name="Gilroy R."/>
        </authorList>
    </citation>
    <scope>NUCLEOTIDE SEQUENCE</scope>
    <source>
        <strain evidence="3">ChiHecec1B25-7008</strain>
    </source>
</reference>
<name>A0A9D2HPY4_9BACE</name>
<keyword evidence="1" id="KW-0238">DNA-binding</keyword>
<dbReference type="Pfam" id="PF12833">
    <property type="entry name" value="HTH_18"/>
    <property type="match status" value="1"/>
</dbReference>
<evidence type="ECO:0000313" key="4">
    <source>
        <dbReference type="Proteomes" id="UP000823860"/>
    </source>
</evidence>
<proteinExistence type="predicted"/>
<dbReference type="EMBL" id="DWZE01000006">
    <property type="protein sequence ID" value="HJA82446.1"/>
    <property type="molecule type" value="Genomic_DNA"/>
</dbReference>
<accession>A0A9D2HPY4</accession>
<comment type="caution">
    <text evidence="3">The sequence shown here is derived from an EMBL/GenBank/DDBJ whole genome shotgun (WGS) entry which is preliminary data.</text>
</comment>
<gene>
    <name evidence="3" type="ORF">H9785_00505</name>
</gene>
<dbReference type="PROSITE" id="PS01124">
    <property type="entry name" value="HTH_ARAC_FAMILY_2"/>
    <property type="match status" value="1"/>
</dbReference>
<dbReference type="InterPro" id="IPR018060">
    <property type="entry name" value="HTH_AraC"/>
</dbReference>
<reference evidence="3" key="1">
    <citation type="journal article" date="2021" name="PeerJ">
        <title>Extensive microbial diversity within the chicken gut microbiome revealed by metagenomics and culture.</title>
        <authorList>
            <person name="Gilroy R."/>
            <person name="Ravi A."/>
            <person name="Getino M."/>
            <person name="Pursley I."/>
            <person name="Horton D.L."/>
            <person name="Alikhan N.F."/>
            <person name="Baker D."/>
            <person name="Gharbi K."/>
            <person name="Hall N."/>
            <person name="Watson M."/>
            <person name="Adriaenssens E.M."/>
            <person name="Foster-Nyarko E."/>
            <person name="Jarju S."/>
            <person name="Secka A."/>
            <person name="Antonio M."/>
            <person name="Oren A."/>
            <person name="Chaudhuri R.R."/>
            <person name="La Ragione R."/>
            <person name="Hildebrand F."/>
            <person name="Pallen M.J."/>
        </authorList>
    </citation>
    <scope>NUCLEOTIDE SEQUENCE</scope>
    <source>
        <strain evidence="3">ChiHecec1B25-7008</strain>
    </source>
</reference>
<sequence>MNPMMNERVQEADGSLSMTYVGHEEKMDMVPSFQTLTLKEGELVAKKESKASTLFFMLSGRLKTIPMSLWPAERELPGRCLFLIPDSESFYGKAVEPTVLCCCSFRRHFLHTAEIPAPTGRPAAPQENGDIFRLPLLPALQCEAESLLQAPDALLRDAEYSQHKSRILALLMKHLYAPEELLGLLSPILHRDPDFRELVLMNYADTNRVKDLSKRLHIPATTFNRRFREAFGMSAKEWFIQKREEHLLRDILLTDLTLNEIADKYELTPNYFMKVCKDTFHKTFTELRASYAPKASPTHPL</sequence>
<evidence type="ECO:0000256" key="1">
    <source>
        <dbReference type="ARBA" id="ARBA00023125"/>
    </source>
</evidence>
<evidence type="ECO:0000259" key="2">
    <source>
        <dbReference type="PROSITE" id="PS01124"/>
    </source>
</evidence>
<feature type="domain" description="HTH araC/xylS-type" evidence="2">
    <location>
        <begin position="193"/>
        <end position="290"/>
    </location>
</feature>
<organism evidence="3 4">
    <name type="scientific">Candidatus Bacteroides intestinavium</name>
    <dbReference type="NCBI Taxonomy" id="2838469"/>
    <lineage>
        <taxon>Bacteria</taxon>
        <taxon>Pseudomonadati</taxon>
        <taxon>Bacteroidota</taxon>
        <taxon>Bacteroidia</taxon>
        <taxon>Bacteroidales</taxon>
        <taxon>Bacteroidaceae</taxon>
        <taxon>Bacteroides</taxon>
    </lineage>
</organism>
<dbReference type="SMART" id="SM00342">
    <property type="entry name" value="HTH_ARAC"/>
    <property type="match status" value="1"/>
</dbReference>
<evidence type="ECO:0000313" key="3">
    <source>
        <dbReference type="EMBL" id="HJA82446.1"/>
    </source>
</evidence>
<protein>
    <submittedName>
        <fullName evidence="3">AraC family transcriptional regulator</fullName>
    </submittedName>
</protein>
<dbReference type="GO" id="GO:0003700">
    <property type="term" value="F:DNA-binding transcription factor activity"/>
    <property type="evidence" value="ECO:0007669"/>
    <property type="project" value="InterPro"/>
</dbReference>
<dbReference type="Gene3D" id="1.10.10.60">
    <property type="entry name" value="Homeodomain-like"/>
    <property type="match status" value="1"/>
</dbReference>